<evidence type="ECO:0000313" key="3">
    <source>
        <dbReference type="EMBL" id="MBI6872449.1"/>
    </source>
</evidence>
<keyword evidence="1" id="KW-0472">Membrane</keyword>
<dbReference type="AlphaFoldDB" id="A0A934HV09"/>
<protein>
    <submittedName>
        <fullName evidence="3">DUF4179 domain-containing protein</fullName>
    </submittedName>
</protein>
<gene>
    <name evidence="3" type="ORF">I6U51_06965</name>
</gene>
<keyword evidence="1" id="KW-1133">Transmembrane helix</keyword>
<sequence>MDFKPGNGFEQIKVSDKLDDVVEKAINRAIKDKKKKLIKKSKINKISIAVASIFILFITSIKFMPVFAQVLSSVTMGPSITRELQYHYDKNVGTIVKEGLAQNINESKTDKNIKVTINSIVADDKNLFVFYTLNGKGNKEGLKNLLLQNFKIVDDKGNDLLDSTFNYYTELPAMLYNRDGDFLLTFNKKYRCIVTSLGNNIKNYGQNEETYGALEISSRDGSKIPEKLNLRFMSFTEAYKMSYSKENYDNFLLKFNREPVSIKGDWGFNLKIDQKLARKEAETYSNIKFSANHTDFNIKSFKIYPTRIETKIQLGKNKIDSSQCYSIGRTFTQNRKYGDNRLPYLVDEKGNKYMLSDNDFKEMDDDKCINLDFQSCYFNNSKELYLVINELNYNNGSQNFVEDIGEVKIRIK</sequence>
<organism evidence="3 4">
    <name type="scientific">Clostridium aciditolerans</name>
    <dbReference type="NCBI Taxonomy" id="339861"/>
    <lineage>
        <taxon>Bacteria</taxon>
        <taxon>Bacillati</taxon>
        <taxon>Bacillota</taxon>
        <taxon>Clostridia</taxon>
        <taxon>Eubacteriales</taxon>
        <taxon>Clostridiaceae</taxon>
        <taxon>Clostridium</taxon>
    </lineage>
</organism>
<dbReference type="Proteomes" id="UP000622687">
    <property type="component" value="Unassembled WGS sequence"/>
</dbReference>
<accession>A0A934HV09</accession>
<dbReference type="EMBL" id="JAEEGB010000006">
    <property type="protein sequence ID" value="MBI6872449.1"/>
    <property type="molecule type" value="Genomic_DNA"/>
</dbReference>
<evidence type="ECO:0000256" key="1">
    <source>
        <dbReference type="SAM" id="Phobius"/>
    </source>
</evidence>
<name>A0A934HV09_9CLOT</name>
<proteinExistence type="predicted"/>
<evidence type="ECO:0000313" key="4">
    <source>
        <dbReference type="Proteomes" id="UP000622687"/>
    </source>
</evidence>
<keyword evidence="1" id="KW-0812">Transmembrane</keyword>
<feature type="transmembrane region" description="Helical" evidence="1">
    <location>
        <begin position="43"/>
        <end position="64"/>
    </location>
</feature>
<dbReference type="RefSeq" id="WP_211141949.1">
    <property type="nucleotide sequence ID" value="NZ_JAEEGB010000006.1"/>
</dbReference>
<dbReference type="Gene3D" id="2.60.40.1630">
    <property type="entry name" value="bacillus anthracis domain"/>
    <property type="match status" value="1"/>
</dbReference>
<keyword evidence="4" id="KW-1185">Reference proteome</keyword>
<dbReference type="InterPro" id="IPR025436">
    <property type="entry name" value="DUF4179"/>
</dbReference>
<comment type="caution">
    <text evidence="3">The sequence shown here is derived from an EMBL/GenBank/DDBJ whole genome shotgun (WGS) entry which is preliminary data.</text>
</comment>
<feature type="domain" description="DUF4179" evidence="2">
    <location>
        <begin position="39"/>
        <end position="133"/>
    </location>
</feature>
<dbReference type="Pfam" id="PF13786">
    <property type="entry name" value="DUF4179"/>
    <property type="match status" value="1"/>
</dbReference>
<evidence type="ECO:0000259" key="2">
    <source>
        <dbReference type="Pfam" id="PF13786"/>
    </source>
</evidence>
<reference evidence="3" key="1">
    <citation type="submission" date="2020-12" db="EMBL/GenBank/DDBJ databases">
        <title>Clostridium thailandense sp. nov., a novel acetogenic bacterium isolated from peat land soil in Thailand.</title>
        <authorList>
            <person name="Chaikitkaew S."/>
            <person name="Birkeland N.K."/>
        </authorList>
    </citation>
    <scope>NUCLEOTIDE SEQUENCE</scope>
    <source>
        <strain evidence="3">DSM 17425</strain>
    </source>
</reference>